<evidence type="ECO:0000256" key="1">
    <source>
        <dbReference type="SAM" id="SignalP"/>
    </source>
</evidence>
<feature type="chain" id="PRO_5043810387" evidence="1">
    <location>
        <begin position="23"/>
        <end position="328"/>
    </location>
</feature>
<name>A0AAV9WRD0_9PEZI</name>
<dbReference type="EMBL" id="JAVHJL010000001">
    <property type="protein sequence ID" value="KAK6512484.1"/>
    <property type="molecule type" value="Genomic_DNA"/>
</dbReference>
<reference evidence="2 3" key="1">
    <citation type="submission" date="2023-08" db="EMBL/GenBank/DDBJ databases">
        <authorList>
            <person name="Palmer J.M."/>
        </authorList>
    </citation>
    <scope>NUCLEOTIDE SEQUENCE [LARGE SCALE GENOMIC DNA]</scope>
    <source>
        <strain evidence="2 3">TWF481</strain>
    </source>
</reference>
<evidence type="ECO:0000313" key="2">
    <source>
        <dbReference type="EMBL" id="KAK6512484.1"/>
    </source>
</evidence>
<feature type="signal peptide" evidence="1">
    <location>
        <begin position="1"/>
        <end position="22"/>
    </location>
</feature>
<proteinExistence type="predicted"/>
<evidence type="ECO:0000313" key="3">
    <source>
        <dbReference type="Proteomes" id="UP001370758"/>
    </source>
</evidence>
<sequence length="328" mass="35667">MRLNPTIPIATLLLTTIKPCVAPNPSQLAIPFPEYRAWIVSNVPTFTSIYDELHRFLKVRKQTCAIGPSPPNSPIQANPQTTLTHYISALSHLLLAVQTALEVAKSDPLPASGDSPLVTVIRGLYDGTWDAAEAVDNVLDNLIDIITDSTTEVSKIDQHVSQFIQIPWEHPTNPPPGHSKPDVLSNYLAKPQWSTTHPPGTVILANTEQKDGWVSAFESIAENLAVFSGFMYGMANSAAQDGLDDAAYAEVLDTPEFNPSYGVDGARIYTAIDLLRDVRDWYECWADPVREVIRLSELVTPLPGSVESEVAAMVDSHANKGETGAEAA</sequence>
<comment type="caution">
    <text evidence="2">The sequence shown here is derived from an EMBL/GenBank/DDBJ whole genome shotgun (WGS) entry which is preliminary data.</text>
</comment>
<dbReference type="AlphaFoldDB" id="A0AAV9WRD0"/>
<keyword evidence="3" id="KW-1185">Reference proteome</keyword>
<organism evidence="2 3">
    <name type="scientific">Arthrobotrys musiformis</name>
    <dbReference type="NCBI Taxonomy" id="47236"/>
    <lineage>
        <taxon>Eukaryota</taxon>
        <taxon>Fungi</taxon>
        <taxon>Dikarya</taxon>
        <taxon>Ascomycota</taxon>
        <taxon>Pezizomycotina</taxon>
        <taxon>Orbiliomycetes</taxon>
        <taxon>Orbiliales</taxon>
        <taxon>Orbiliaceae</taxon>
        <taxon>Arthrobotrys</taxon>
    </lineage>
</organism>
<protein>
    <submittedName>
        <fullName evidence="2">Uncharacterized protein</fullName>
    </submittedName>
</protein>
<dbReference type="Proteomes" id="UP001370758">
    <property type="component" value="Unassembled WGS sequence"/>
</dbReference>
<keyword evidence="1" id="KW-0732">Signal</keyword>
<gene>
    <name evidence="2" type="ORF">TWF481_001369</name>
</gene>
<accession>A0AAV9WRD0</accession>